<comment type="caution">
    <text evidence="1">The sequence shown here is derived from an EMBL/GenBank/DDBJ whole genome shotgun (WGS) entry which is preliminary data.</text>
</comment>
<dbReference type="InterPro" id="IPR032675">
    <property type="entry name" value="LRR_dom_sf"/>
</dbReference>
<proteinExistence type="predicted"/>
<evidence type="ECO:0008006" key="3">
    <source>
        <dbReference type="Google" id="ProtNLM"/>
    </source>
</evidence>
<organism evidence="1 2">
    <name type="scientific">Penicillium frequentans</name>
    <dbReference type="NCBI Taxonomy" id="3151616"/>
    <lineage>
        <taxon>Eukaryota</taxon>
        <taxon>Fungi</taxon>
        <taxon>Dikarya</taxon>
        <taxon>Ascomycota</taxon>
        <taxon>Pezizomycotina</taxon>
        <taxon>Eurotiomycetes</taxon>
        <taxon>Eurotiomycetidae</taxon>
        <taxon>Eurotiales</taxon>
        <taxon>Aspergillaceae</taxon>
        <taxon>Penicillium</taxon>
    </lineage>
</organism>
<dbReference type="AlphaFoldDB" id="A0AAD6D3U7"/>
<accession>A0AAD6D3U7</accession>
<dbReference type="EMBL" id="JAQIZZ010000003">
    <property type="protein sequence ID" value="KAJ5547268.1"/>
    <property type="molecule type" value="Genomic_DNA"/>
</dbReference>
<protein>
    <recommendedName>
        <fullName evidence="3">F-box domain-containing protein</fullName>
    </recommendedName>
</protein>
<dbReference type="Proteomes" id="UP001220324">
    <property type="component" value="Unassembled WGS sequence"/>
</dbReference>
<gene>
    <name evidence="1" type="ORF">N7494_004853</name>
</gene>
<keyword evidence="2" id="KW-1185">Reference proteome</keyword>
<sequence length="639" mass="73463">MDHLPNEVLEQICLYLQDPHYGSRRDLSSFSRVNRVCYTTAAPMLYRHLTLKFWDMQSLQAAVSEVTENAGGRHFMRYARRLCILCLTKTLRTEEEEPFQWKLEPWATNLITYRGPATRNSFLEHYLYSCNQHPDMPILVNNTKSIRRDRSWESIESLIASLHRLEQLDFITGNEFTSGLERAVSRHHPNCRVNLSTGKQEVAFSVLDTDARQDLAPHHNWCNHEFSIDVLQLPGLHTLAVSLVRNEIQSTGSEDLDDMLPFLVTAPGLRHLILQDETNSHGIPLTRLREKWQSLLDARPLTNPSRLESITLPQAGICENILIKLAAIGDLSNLRSLQIGRVYDPINLVNIAKLFPNLERLFIDPNPKGRPGMHLQSDHDDSIAAIIAFEPLNYLHIDGLRSAENLHRIVERHGPTLKGLIITPSTIGLSRYPRLDVFGIFQLAKLCPNLEELRLQIKRLMGSKEECELYKALGQFSTIHSLVLDLHFDARPRPSLFHVDTEDLTVLRKTLINAAMDEKLALGIWNMINTNGSSRLQYLRVVPFGTYNFSTPETYLLDCFAKSYLVTRYNFHSPGSPSIKEIGKRAREIRHYKSIYSKEETFRLPERLTLLLHDIWPEVPRGGDWWSCWRSFPLEQDPT</sequence>
<evidence type="ECO:0000313" key="1">
    <source>
        <dbReference type="EMBL" id="KAJ5547268.1"/>
    </source>
</evidence>
<dbReference type="SUPFAM" id="SSF52047">
    <property type="entry name" value="RNI-like"/>
    <property type="match status" value="1"/>
</dbReference>
<name>A0AAD6D3U7_9EURO</name>
<dbReference type="Gene3D" id="3.80.10.10">
    <property type="entry name" value="Ribonuclease Inhibitor"/>
    <property type="match status" value="1"/>
</dbReference>
<reference evidence="1 2" key="1">
    <citation type="journal article" date="2023" name="IMA Fungus">
        <title>Comparative genomic study of the Penicillium genus elucidates a diverse pangenome and 15 lateral gene transfer events.</title>
        <authorList>
            <person name="Petersen C."/>
            <person name="Sorensen T."/>
            <person name="Nielsen M.R."/>
            <person name="Sondergaard T.E."/>
            <person name="Sorensen J.L."/>
            <person name="Fitzpatrick D.A."/>
            <person name="Frisvad J.C."/>
            <person name="Nielsen K.L."/>
        </authorList>
    </citation>
    <scope>NUCLEOTIDE SEQUENCE [LARGE SCALE GENOMIC DNA]</scope>
    <source>
        <strain evidence="1 2">IBT 35679</strain>
    </source>
</reference>
<evidence type="ECO:0000313" key="2">
    <source>
        <dbReference type="Proteomes" id="UP001220324"/>
    </source>
</evidence>